<gene>
    <name evidence="1" type="ORF">PPENT_87.1.T0210404</name>
</gene>
<reference evidence="1" key="1">
    <citation type="submission" date="2021-01" db="EMBL/GenBank/DDBJ databases">
        <authorList>
            <consortium name="Genoscope - CEA"/>
            <person name="William W."/>
        </authorList>
    </citation>
    <scope>NUCLEOTIDE SEQUENCE</scope>
</reference>
<organism evidence="1 2">
    <name type="scientific">Paramecium pentaurelia</name>
    <dbReference type="NCBI Taxonomy" id="43138"/>
    <lineage>
        <taxon>Eukaryota</taxon>
        <taxon>Sar</taxon>
        <taxon>Alveolata</taxon>
        <taxon>Ciliophora</taxon>
        <taxon>Intramacronucleata</taxon>
        <taxon>Oligohymenophorea</taxon>
        <taxon>Peniculida</taxon>
        <taxon>Parameciidae</taxon>
        <taxon>Paramecium</taxon>
    </lineage>
</organism>
<accession>A0A8S1TIR9</accession>
<dbReference type="Proteomes" id="UP000689195">
    <property type="component" value="Unassembled WGS sequence"/>
</dbReference>
<evidence type="ECO:0000313" key="1">
    <source>
        <dbReference type="EMBL" id="CAD8151534.1"/>
    </source>
</evidence>
<evidence type="ECO:0000313" key="2">
    <source>
        <dbReference type="Proteomes" id="UP000689195"/>
    </source>
</evidence>
<dbReference type="EMBL" id="CAJJDO010000021">
    <property type="protein sequence ID" value="CAD8151534.1"/>
    <property type="molecule type" value="Genomic_DNA"/>
</dbReference>
<dbReference type="AlphaFoldDB" id="A0A8S1TIR9"/>
<comment type="caution">
    <text evidence="1">The sequence shown here is derived from an EMBL/GenBank/DDBJ whole genome shotgun (WGS) entry which is preliminary data.</text>
</comment>
<sequence>MNEGKLMGGGLFDEESKGIKIGYWMELSDGQDKRSQVIHVEYRYGKKFGTWVYT</sequence>
<protein>
    <submittedName>
        <fullName evidence="1">Uncharacterized protein</fullName>
    </submittedName>
</protein>
<name>A0A8S1TIR9_9CILI</name>
<keyword evidence="2" id="KW-1185">Reference proteome</keyword>
<proteinExistence type="predicted"/>